<dbReference type="AlphaFoldDB" id="A0A175RUY3"/>
<keyword evidence="1" id="KW-0805">Transcription regulation</keyword>
<dbReference type="PANTHER" id="PTHR30055:SF238">
    <property type="entry name" value="MYCOFACTOCIN BIOSYNTHESIS TRANSCRIPTIONAL REGULATOR MFTR-RELATED"/>
    <property type="match status" value="1"/>
</dbReference>
<dbReference type="STRING" id="33881.NS184_07445"/>
<dbReference type="RefSeq" id="WP_058725483.1">
    <property type="nucleotide sequence ID" value="NZ_LDQC01000039.1"/>
</dbReference>
<dbReference type="EMBL" id="LDQC01000039">
    <property type="protein sequence ID" value="KTR07520.1"/>
    <property type="molecule type" value="Genomic_DNA"/>
</dbReference>
<dbReference type="Proteomes" id="UP000078252">
    <property type="component" value="Unassembled WGS sequence"/>
</dbReference>
<name>A0A175RUY3_9MICO</name>
<dbReference type="InterPro" id="IPR001647">
    <property type="entry name" value="HTH_TetR"/>
</dbReference>
<feature type="region of interest" description="Disordered" evidence="5">
    <location>
        <begin position="1"/>
        <end position="20"/>
    </location>
</feature>
<evidence type="ECO:0000256" key="3">
    <source>
        <dbReference type="ARBA" id="ARBA00023163"/>
    </source>
</evidence>
<dbReference type="OrthoDB" id="956698at2"/>
<evidence type="ECO:0000256" key="4">
    <source>
        <dbReference type="PROSITE-ProRule" id="PRU00335"/>
    </source>
</evidence>
<dbReference type="InterPro" id="IPR050109">
    <property type="entry name" value="HTH-type_TetR-like_transc_reg"/>
</dbReference>
<protein>
    <recommendedName>
        <fullName evidence="6">HTH tetR-type domain-containing protein</fullName>
    </recommendedName>
</protein>
<sequence>MDLEHGDDARARRGGRPRRSSAEVLADAAAELFLEQGYGRTTVDQIAARAGVSRATFFNYFAAKSDVMWLELDAAVAAIPALLDASAEPSPVRAVEDALLAAARQHDPDRVPWAVAQAEVMGIGPELVASVAARVMQQHGAVAAFVAGRTGDRPGALWPQTVSGALLGAAAAAFGVWVGDGVGRGPLVEYVAAALTPVADGLDAA</sequence>
<dbReference type="InterPro" id="IPR023772">
    <property type="entry name" value="DNA-bd_HTH_TetR-type_CS"/>
</dbReference>
<dbReference type="GO" id="GO:0003700">
    <property type="term" value="F:DNA-binding transcription factor activity"/>
    <property type="evidence" value="ECO:0007669"/>
    <property type="project" value="TreeGrafter"/>
</dbReference>
<dbReference type="SUPFAM" id="SSF46689">
    <property type="entry name" value="Homeodomain-like"/>
    <property type="match status" value="1"/>
</dbReference>
<reference evidence="7 8" key="1">
    <citation type="journal article" date="2016" name="Front. Microbiol.">
        <title>Genomic Resource of Rice Seed Associated Bacteria.</title>
        <authorList>
            <person name="Midha S."/>
            <person name="Bansal K."/>
            <person name="Sharma S."/>
            <person name="Kumar N."/>
            <person name="Patil P.P."/>
            <person name="Chaudhry V."/>
            <person name="Patil P.B."/>
        </authorList>
    </citation>
    <scope>NUCLEOTIDE SEQUENCE [LARGE SCALE GENOMIC DNA]</scope>
    <source>
        <strain evidence="7 8">NS184</strain>
    </source>
</reference>
<evidence type="ECO:0000256" key="2">
    <source>
        <dbReference type="ARBA" id="ARBA00023125"/>
    </source>
</evidence>
<organism evidence="7 8">
    <name type="scientific">Curtobacterium luteum</name>
    <dbReference type="NCBI Taxonomy" id="33881"/>
    <lineage>
        <taxon>Bacteria</taxon>
        <taxon>Bacillati</taxon>
        <taxon>Actinomycetota</taxon>
        <taxon>Actinomycetes</taxon>
        <taxon>Micrococcales</taxon>
        <taxon>Microbacteriaceae</taxon>
        <taxon>Curtobacterium</taxon>
    </lineage>
</organism>
<dbReference type="PANTHER" id="PTHR30055">
    <property type="entry name" value="HTH-TYPE TRANSCRIPTIONAL REGULATOR RUTR"/>
    <property type="match status" value="1"/>
</dbReference>
<proteinExistence type="predicted"/>
<dbReference type="InterPro" id="IPR041347">
    <property type="entry name" value="MftR_C"/>
</dbReference>
<keyword evidence="3" id="KW-0804">Transcription</keyword>
<evidence type="ECO:0000259" key="6">
    <source>
        <dbReference type="PROSITE" id="PS50977"/>
    </source>
</evidence>
<accession>A0A175RUY3</accession>
<dbReference type="Gene3D" id="1.10.357.10">
    <property type="entry name" value="Tetracycline Repressor, domain 2"/>
    <property type="match status" value="1"/>
</dbReference>
<dbReference type="InterPro" id="IPR009057">
    <property type="entry name" value="Homeodomain-like_sf"/>
</dbReference>
<dbReference type="PATRIC" id="fig|33881.3.peg.1800"/>
<dbReference type="Pfam" id="PF00440">
    <property type="entry name" value="TetR_N"/>
    <property type="match status" value="1"/>
</dbReference>
<dbReference type="GO" id="GO:0000976">
    <property type="term" value="F:transcription cis-regulatory region binding"/>
    <property type="evidence" value="ECO:0007669"/>
    <property type="project" value="TreeGrafter"/>
</dbReference>
<evidence type="ECO:0000256" key="5">
    <source>
        <dbReference type="SAM" id="MobiDB-lite"/>
    </source>
</evidence>
<evidence type="ECO:0000256" key="1">
    <source>
        <dbReference type="ARBA" id="ARBA00023015"/>
    </source>
</evidence>
<feature type="domain" description="HTH tetR-type" evidence="6">
    <location>
        <begin position="19"/>
        <end position="79"/>
    </location>
</feature>
<dbReference type="Gene3D" id="1.10.10.60">
    <property type="entry name" value="Homeodomain-like"/>
    <property type="match status" value="1"/>
</dbReference>
<dbReference type="PRINTS" id="PR00455">
    <property type="entry name" value="HTHTETR"/>
</dbReference>
<feature type="DNA-binding region" description="H-T-H motif" evidence="4">
    <location>
        <begin position="42"/>
        <end position="61"/>
    </location>
</feature>
<dbReference type="PROSITE" id="PS50977">
    <property type="entry name" value="HTH_TETR_2"/>
    <property type="match status" value="1"/>
</dbReference>
<dbReference type="PROSITE" id="PS01081">
    <property type="entry name" value="HTH_TETR_1"/>
    <property type="match status" value="1"/>
</dbReference>
<comment type="caution">
    <text evidence="7">The sequence shown here is derived from an EMBL/GenBank/DDBJ whole genome shotgun (WGS) entry which is preliminary data.</text>
</comment>
<feature type="compositionally biased region" description="Basic and acidic residues" evidence="5">
    <location>
        <begin position="1"/>
        <end position="11"/>
    </location>
</feature>
<gene>
    <name evidence="7" type="ORF">NS184_07445</name>
</gene>
<evidence type="ECO:0000313" key="8">
    <source>
        <dbReference type="Proteomes" id="UP000078252"/>
    </source>
</evidence>
<evidence type="ECO:0000313" key="7">
    <source>
        <dbReference type="EMBL" id="KTR07520.1"/>
    </source>
</evidence>
<dbReference type="Pfam" id="PF17754">
    <property type="entry name" value="TetR_C_14"/>
    <property type="match status" value="1"/>
</dbReference>
<keyword evidence="2 4" id="KW-0238">DNA-binding</keyword>